<dbReference type="AlphaFoldDB" id="A0AAV8W5I7"/>
<feature type="region of interest" description="Disordered" evidence="1">
    <location>
        <begin position="1"/>
        <end position="71"/>
    </location>
</feature>
<gene>
    <name evidence="2" type="ORF">NQ315_010618</name>
</gene>
<keyword evidence="3" id="KW-1185">Reference proteome</keyword>
<proteinExistence type="predicted"/>
<evidence type="ECO:0000256" key="1">
    <source>
        <dbReference type="SAM" id="MobiDB-lite"/>
    </source>
</evidence>
<accession>A0AAV8W5I7</accession>
<dbReference type="Proteomes" id="UP001159042">
    <property type="component" value="Unassembled WGS sequence"/>
</dbReference>
<dbReference type="EMBL" id="JANEYG010000009">
    <property type="protein sequence ID" value="KAJ8921708.1"/>
    <property type="molecule type" value="Genomic_DNA"/>
</dbReference>
<organism evidence="2 3">
    <name type="scientific">Exocentrus adspersus</name>
    <dbReference type="NCBI Taxonomy" id="1586481"/>
    <lineage>
        <taxon>Eukaryota</taxon>
        <taxon>Metazoa</taxon>
        <taxon>Ecdysozoa</taxon>
        <taxon>Arthropoda</taxon>
        <taxon>Hexapoda</taxon>
        <taxon>Insecta</taxon>
        <taxon>Pterygota</taxon>
        <taxon>Neoptera</taxon>
        <taxon>Endopterygota</taxon>
        <taxon>Coleoptera</taxon>
        <taxon>Polyphaga</taxon>
        <taxon>Cucujiformia</taxon>
        <taxon>Chrysomeloidea</taxon>
        <taxon>Cerambycidae</taxon>
        <taxon>Lamiinae</taxon>
        <taxon>Acanthocinini</taxon>
        <taxon>Exocentrus</taxon>
    </lineage>
</organism>
<name>A0AAV8W5I7_9CUCU</name>
<protein>
    <submittedName>
        <fullName evidence="2">Uncharacterized protein</fullName>
    </submittedName>
</protein>
<feature type="compositionally biased region" description="Polar residues" evidence="1">
    <location>
        <begin position="51"/>
        <end position="63"/>
    </location>
</feature>
<feature type="compositionally biased region" description="Polar residues" evidence="1">
    <location>
        <begin position="1"/>
        <end position="22"/>
    </location>
</feature>
<evidence type="ECO:0000313" key="3">
    <source>
        <dbReference type="Proteomes" id="UP001159042"/>
    </source>
</evidence>
<sequence>MKTNLSTTNIALNEKQVVNTDNKSTSPGSSPRSSPRPSPKPQTKRDHSKSDTFLTVNYSNKDQSSFKHEGSPSKAFEKLKIAVNKLMTKIKEETLGFDLCHVVLNLTLNV</sequence>
<comment type="caution">
    <text evidence="2">The sequence shown here is derived from an EMBL/GenBank/DDBJ whole genome shotgun (WGS) entry which is preliminary data.</text>
</comment>
<evidence type="ECO:0000313" key="2">
    <source>
        <dbReference type="EMBL" id="KAJ8921708.1"/>
    </source>
</evidence>
<reference evidence="2 3" key="1">
    <citation type="journal article" date="2023" name="Insect Mol. Biol.">
        <title>Genome sequencing provides insights into the evolution of gene families encoding plant cell wall-degrading enzymes in longhorned beetles.</title>
        <authorList>
            <person name="Shin N.R."/>
            <person name="Okamura Y."/>
            <person name="Kirsch R."/>
            <person name="Pauchet Y."/>
        </authorList>
    </citation>
    <scope>NUCLEOTIDE SEQUENCE [LARGE SCALE GENOMIC DNA]</scope>
    <source>
        <strain evidence="2">EAD_L_NR</strain>
    </source>
</reference>
<feature type="compositionally biased region" description="Low complexity" evidence="1">
    <location>
        <begin position="23"/>
        <end position="33"/>
    </location>
</feature>